<dbReference type="SFLD" id="SFLDF00397">
    <property type="entry name" value="adenosyl-hopene_transferase"/>
    <property type="match status" value="1"/>
</dbReference>
<feature type="compositionally biased region" description="Basic and acidic residues" evidence="5">
    <location>
        <begin position="349"/>
        <end position="362"/>
    </location>
</feature>
<evidence type="ECO:0000256" key="1">
    <source>
        <dbReference type="ARBA" id="ARBA00022691"/>
    </source>
</evidence>
<dbReference type="SUPFAM" id="SSF102114">
    <property type="entry name" value="Radical SAM enzymes"/>
    <property type="match status" value="1"/>
</dbReference>
<evidence type="ECO:0000259" key="6">
    <source>
        <dbReference type="PROSITE" id="PS51918"/>
    </source>
</evidence>
<dbReference type="InterPro" id="IPR007197">
    <property type="entry name" value="rSAM"/>
</dbReference>
<dbReference type="PANTHER" id="PTHR11228:SF22">
    <property type="entry name" value="PEPTIDE BIOSYNTHESIS PROTEIN YYDG-RELATED"/>
    <property type="match status" value="1"/>
</dbReference>
<dbReference type="PROSITE" id="PS51918">
    <property type="entry name" value="RADICAL_SAM"/>
    <property type="match status" value="1"/>
</dbReference>
<dbReference type="EMBL" id="LAZR01015643">
    <property type="protein sequence ID" value="KKM08025.1"/>
    <property type="molecule type" value="Genomic_DNA"/>
</dbReference>
<dbReference type="GO" id="GO:0051536">
    <property type="term" value="F:iron-sulfur cluster binding"/>
    <property type="evidence" value="ECO:0007669"/>
    <property type="project" value="UniProtKB-KW"/>
</dbReference>
<name>A0A0F9HAF5_9ZZZZ</name>
<evidence type="ECO:0000256" key="5">
    <source>
        <dbReference type="SAM" id="MobiDB-lite"/>
    </source>
</evidence>
<dbReference type="PANTHER" id="PTHR11228">
    <property type="entry name" value="RADICAL SAM DOMAIN PROTEIN"/>
    <property type="match status" value="1"/>
</dbReference>
<evidence type="ECO:0000256" key="2">
    <source>
        <dbReference type="ARBA" id="ARBA00022723"/>
    </source>
</evidence>
<dbReference type="InterPro" id="IPR013785">
    <property type="entry name" value="Aldolase_TIM"/>
</dbReference>
<organism evidence="7">
    <name type="scientific">marine sediment metagenome</name>
    <dbReference type="NCBI Taxonomy" id="412755"/>
    <lineage>
        <taxon>unclassified sequences</taxon>
        <taxon>metagenomes</taxon>
        <taxon>ecological metagenomes</taxon>
    </lineage>
</organism>
<evidence type="ECO:0000313" key="7">
    <source>
        <dbReference type="EMBL" id="KKM08025.1"/>
    </source>
</evidence>
<dbReference type="InterPro" id="IPR017833">
    <property type="entry name" value="Hopanoid_synth-assoc_rSAM_HpnH"/>
</dbReference>
<dbReference type="Pfam" id="PF11946">
    <property type="entry name" value="DUF3463"/>
    <property type="match status" value="1"/>
</dbReference>
<feature type="domain" description="Radical SAM core" evidence="6">
    <location>
        <begin position="25"/>
        <end position="231"/>
    </location>
</feature>
<dbReference type="Pfam" id="PF04055">
    <property type="entry name" value="Radical_SAM"/>
    <property type="match status" value="1"/>
</dbReference>
<dbReference type="GO" id="GO:0003824">
    <property type="term" value="F:catalytic activity"/>
    <property type="evidence" value="ECO:0007669"/>
    <property type="project" value="InterPro"/>
</dbReference>
<keyword evidence="2" id="KW-0479">Metal-binding</keyword>
<keyword evidence="1" id="KW-0949">S-adenosyl-L-methionine</keyword>
<dbReference type="Gene3D" id="3.20.20.70">
    <property type="entry name" value="Aldolase class I"/>
    <property type="match status" value="1"/>
</dbReference>
<dbReference type="AlphaFoldDB" id="A0A0F9HAF5"/>
<dbReference type="NCBIfam" id="TIGR03470">
    <property type="entry name" value="HpnH"/>
    <property type="match status" value="1"/>
</dbReference>
<dbReference type="InterPro" id="IPR022563">
    <property type="entry name" value="DUF3463"/>
</dbReference>
<gene>
    <name evidence="7" type="ORF">LCGC14_1728020</name>
</gene>
<dbReference type="GO" id="GO:0046872">
    <property type="term" value="F:metal ion binding"/>
    <property type="evidence" value="ECO:0007669"/>
    <property type="project" value="UniProtKB-KW"/>
</dbReference>
<dbReference type="SFLD" id="SFLDS00029">
    <property type="entry name" value="Radical_SAM"/>
    <property type="match status" value="1"/>
</dbReference>
<comment type="caution">
    <text evidence="7">The sequence shown here is derived from an EMBL/GenBank/DDBJ whole genome shotgun (WGS) entry which is preliminary data.</text>
</comment>
<keyword evidence="3" id="KW-0408">Iron</keyword>
<protein>
    <recommendedName>
        <fullName evidence="6">Radical SAM core domain-containing protein</fullName>
    </recommendedName>
</protein>
<sequence>MAGQPLWLSLKLGWYLFKQRLRGRKYFPLTMILEPLEDCNLTCTGCGRIREYEPIIDQQLTVEDCLRAVEECDPPVVSIAGGEPLMHPQIGEIVAGIIKQKRFVYLCTNALLFKKGMKVIPPSPYFSLVVHLDGLRETHDIAVERKGVYDVAIKAIKEARARGYRVCTNTTLFSGNQPEEYHNLFAMLNDMGVEGMMVSPGFQYKEVAQHDIFMQREEAQSFFRRIFEGCKDGIRFYNNPLYLDFLQGKRDYSCTQWTTPTYTPAGWRKPCYLIADGHAKTYEELMTTVQWDAYGLGKDPRCDTCMMHCGFEGSAILEAMNKPGAFIELAARSVLPGRRVRGFGRSKGGVKEPQVEEERPVA</sequence>
<dbReference type="InterPro" id="IPR050377">
    <property type="entry name" value="Radical_SAM_PqqE_MftC-like"/>
</dbReference>
<keyword evidence="4" id="KW-0411">Iron-sulfur</keyword>
<feature type="region of interest" description="Disordered" evidence="5">
    <location>
        <begin position="343"/>
        <end position="362"/>
    </location>
</feature>
<dbReference type="SFLD" id="SFLDG01067">
    <property type="entry name" value="SPASM/twitch_domain_containing"/>
    <property type="match status" value="1"/>
</dbReference>
<accession>A0A0F9HAF5</accession>
<evidence type="ECO:0000256" key="3">
    <source>
        <dbReference type="ARBA" id="ARBA00023004"/>
    </source>
</evidence>
<proteinExistence type="predicted"/>
<reference evidence="7" key="1">
    <citation type="journal article" date="2015" name="Nature">
        <title>Complex archaea that bridge the gap between prokaryotes and eukaryotes.</title>
        <authorList>
            <person name="Spang A."/>
            <person name="Saw J.H."/>
            <person name="Jorgensen S.L."/>
            <person name="Zaremba-Niedzwiedzka K."/>
            <person name="Martijn J."/>
            <person name="Lind A.E."/>
            <person name="van Eijk R."/>
            <person name="Schleper C."/>
            <person name="Guy L."/>
            <person name="Ettema T.J."/>
        </authorList>
    </citation>
    <scope>NUCLEOTIDE SEQUENCE</scope>
</reference>
<evidence type="ECO:0000256" key="4">
    <source>
        <dbReference type="ARBA" id="ARBA00023014"/>
    </source>
</evidence>
<dbReference type="InterPro" id="IPR058240">
    <property type="entry name" value="rSAM_sf"/>
</dbReference>
<dbReference type="CDD" id="cd01335">
    <property type="entry name" value="Radical_SAM"/>
    <property type="match status" value="1"/>
</dbReference>